<name>A0A1Y1URP3_9TREE</name>
<sequence length="278" mass="29727">MDVLNHIELTIPVTQVRPTLRALLNAIFFHRTLDVFEPETWDIGECHIPSVPSSTIEKTVASKIEEFTREYVDTRAPSGEIAVVFLQRKPRKGWFAVTEELVPWEEHLITLHFTRDRPNPQTPPPNPLPAALLKIITFCLEKNGNVPSLTGTSENSNLSHQILVGPPSPAELFTPSPPLHPTRLTSPPPQPSLTTTPATVIAKDQTLPASSAVAEVSSAGASVASPPTYIVPSGSSGAGTGGIEQYLEQAKDGLRAVGAKAGAVAGWTQRSSSASRGV</sequence>
<dbReference type="Proteomes" id="UP000193218">
    <property type="component" value="Unassembled WGS sequence"/>
</dbReference>
<dbReference type="PANTHER" id="PTHR13292:SF0">
    <property type="entry name" value="AUTOPHAGY-RELATED PROTEIN 101"/>
    <property type="match status" value="1"/>
</dbReference>
<gene>
    <name evidence="5" type="ORF">BD324DRAFT_17534</name>
</gene>
<comment type="similarity">
    <text evidence="1">Belongs to the ATG101 family.</text>
</comment>
<organism evidence="5 6">
    <name type="scientific">Kockovaella imperatae</name>
    <dbReference type="NCBI Taxonomy" id="4999"/>
    <lineage>
        <taxon>Eukaryota</taxon>
        <taxon>Fungi</taxon>
        <taxon>Dikarya</taxon>
        <taxon>Basidiomycota</taxon>
        <taxon>Agaricomycotina</taxon>
        <taxon>Tremellomycetes</taxon>
        <taxon>Tremellales</taxon>
        <taxon>Cuniculitremaceae</taxon>
        <taxon>Kockovaella</taxon>
    </lineage>
</organism>
<feature type="compositionally biased region" description="Pro residues" evidence="4">
    <location>
        <begin position="175"/>
        <end position="191"/>
    </location>
</feature>
<dbReference type="AlphaFoldDB" id="A0A1Y1URP3"/>
<keyword evidence="3" id="KW-0072">Autophagy</keyword>
<protein>
    <recommendedName>
        <fullName evidence="2">Autophagy-related protein 101</fullName>
    </recommendedName>
</protein>
<evidence type="ECO:0000256" key="1">
    <source>
        <dbReference type="ARBA" id="ARBA00007130"/>
    </source>
</evidence>
<evidence type="ECO:0000256" key="2">
    <source>
        <dbReference type="ARBA" id="ARBA00018874"/>
    </source>
</evidence>
<accession>A0A1Y1URP3</accession>
<evidence type="ECO:0000313" key="5">
    <source>
        <dbReference type="EMBL" id="ORX40731.1"/>
    </source>
</evidence>
<dbReference type="EMBL" id="NBSH01000001">
    <property type="protein sequence ID" value="ORX40731.1"/>
    <property type="molecule type" value="Genomic_DNA"/>
</dbReference>
<feature type="region of interest" description="Disordered" evidence="4">
    <location>
        <begin position="174"/>
        <end position="194"/>
    </location>
</feature>
<proteinExistence type="inferred from homology"/>
<keyword evidence="6" id="KW-1185">Reference proteome</keyword>
<dbReference type="PANTHER" id="PTHR13292">
    <property type="entry name" value="AUTOPHAGY-RELATED PROTEIN 101"/>
    <property type="match status" value="1"/>
</dbReference>
<reference evidence="5 6" key="1">
    <citation type="submission" date="2017-03" db="EMBL/GenBank/DDBJ databases">
        <title>Widespread Adenine N6-methylation of Active Genes in Fungi.</title>
        <authorList>
            <consortium name="DOE Joint Genome Institute"/>
            <person name="Mondo S.J."/>
            <person name="Dannebaum R.O."/>
            <person name="Kuo R.C."/>
            <person name="Louie K.B."/>
            <person name="Bewick A.J."/>
            <person name="Labutti K."/>
            <person name="Haridas S."/>
            <person name="Kuo A."/>
            <person name="Salamov A."/>
            <person name="Ahrendt S.R."/>
            <person name="Lau R."/>
            <person name="Bowen B.P."/>
            <person name="Lipzen A."/>
            <person name="Sullivan W."/>
            <person name="Andreopoulos W.B."/>
            <person name="Clum A."/>
            <person name="Lindquist E."/>
            <person name="Daum C."/>
            <person name="Northen T.R."/>
            <person name="Ramamoorthy G."/>
            <person name="Schmitz R.J."/>
            <person name="Gryganskyi A."/>
            <person name="Culley D."/>
            <person name="Magnuson J."/>
            <person name="James T.Y."/>
            <person name="O'Malley M.A."/>
            <person name="Stajich J.E."/>
            <person name="Spatafora J.W."/>
            <person name="Visel A."/>
            <person name="Grigoriev I.V."/>
        </authorList>
    </citation>
    <scope>NUCLEOTIDE SEQUENCE [LARGE SCALE GENOMIC DNA]</scope>
    <source>
        <strain evidence="5 6">NRRL Y-17943</strain>
    </source>
</reference>
<dbReference type="OrthoDB" id="10259639at2759"/>
<dbReference type="GO" id="GO:0000407">
    <property type="term" value="C:phagophore assembly site"/>
    <property type="evidence" value="ECO:0007669"/>
    <property type="project" value="TreeGrafter"/>
</dbReference>
<evidence type="ECO:0000256" key="4">
    <source>
        <dbReference type="SAM" id="MobiDB-lite"/>
    </source>
</evidence>
<dbReference type="Pfam" id="PF07855">
    <property type="entry name" value="ATG101"/>
    <property type="match status" value="1"/>
</dbReference>
<dbReference type="GO" id="GO:0019901">
    <property type="term" value="F:protein kinase binding"/>
    <property type="evidence" value="ECO:0007669"/>
    <property type="project" value="TreeGrafter"/>
</dbReference>
<dbReference type="GeneID" id="33553908"/>
<comment type="caution">
    <text evidence="5">The sequence shown here is derived from an EMBL/GenBank/DDBJ whole genome shotgun (WGS) entry which is preliminary data.</text>
</comment>
<dbReference type="InterPro" id="IPR012445">
    <property type="entry name" value="ATG101"/>
</dbReference>
<dbReference type="STRING" id="4999.A0A1Y1URP3"/>
<dbReference type="GO" id="GO:1990316">
    <property type="term" value="C:Atg1/ULK1 kinase complex"/>
    <property type="evidence" value="ECO:0007669"/>
    <property type="project" value="TreeGrafter"/>
</dbReference>
<evidence type="ECO:0000313" key="6">
    <source>
        <dbReference type="Proteomes" id="UP000193218"/>
    </source>
</evidence>
<dbReference type="GO" id="GO:0000045">
    <property type="term" value="P:autophagosome assembly"/>
    <property type="evidence" value="ECO:0007669"/>
    <property type="project" value="TreeGrafter"/>
</dbReference>
<dbReference type="RefSeq" id="XP_021874410.1">
    <property type="nucleotide sequence ID" value="XM_022012100.1"/>
</dbReference>
<evidence type="ECO:0000256" key="3">
    <source>
        <dbReference type="ARBA" id="ARBA00023006"/>
    </source>
</evidence>
<dbReference type="InParanoid" id="A0A1Y1URP3"/>